<name>A0A8W8J012_MAGGI</name>
<dbReference type="OrthoDB" id="203237at2759"/>
<dbReference type="InterPro" id="IPR016651">
    <property type="entry name" value="LCMT1"/>
</dbReference>
<evidence type="ECO:0000313" key="9">
    <source>
        <dbReference type="EnsemblMetazoa" id="G16266.2:cds"/>
    </source>
</evidence>
<organism evidence="9 10">
    <name type="scientific">Magallana gigas</name>
    <name type="common">Pacific oyster</name>
    <name type="synonym">Crassostrea gigas</name>
    <dbReference type="NCBI Taxonomy" id="29159"/>
    <lineage>
        <taxon>Eukaryota</taxon>
        <taxon>Metazoa</taxon>
        <taxon>Spiralia</taxon>
        <taxon>Lophotrochozoa</taxon>
        <taxon>Mollusca</taxon>
        <taxon>Bivalvia</taxon>
        <taxon>Autobranchia</taxon>
        <taxon>Pteriomorphia</taxon>
        <taxon>Ostreida</taxon>
        <taxon>Ostreoidea</taxon>
        <taxon>Ostreidae</taxon>
        <taxon>Magallana</taxon>
    </lineage>
</organism>
<dbReference type="PANTHER" id="PTHR13600">
    <property type="entry name" value="LEUCINE CARBOXYL METHYLTRANSFERASE"/>
    <property type="match status" value="1"/>
</dbReference>
<dbReference type="InterPro" id="IPR007213">
    <property type="entry name" value="Ppm1/Ppm2/Tcmp"/>
</dbReference>
<dbReference type="EnsemblMetazoa" id="G16266.1">
    <property type="protein sequence ID" value="G16266.1:cds"/>
    <property type="gene ID" value="G16266"/>
</dbReference>
<dbReference type="KEGG" id="crg:105343554"/>
<feature type="binding site" evidence="8">
    <location>
        <position position="177"/>
    </location>
    <ligand>
        <name>S-adenosyl-L-methionine</name>
        <dbReference type="ChEBI" id="CHEBI:59789"/>
    </ligand>
</feature>
<dbReference type="PIRSF" id="PIRSF016305">
    <property type="entry name" value="LCM_mtfrase"/>
    <property type="match status" value="1"/>
</dbReference>
<keyword evidence="6 7" id="KW-0949">S-adenosyl-L-methionine</keyword>
<comment type="function">
    <text evidence="2 7">Methylates the carboxyl group of the C-terminal leucine residue of protein phosphatase 2A catalytic subunits to form alpha-leucine ester residues.</text>
</comment>
<dbReference type="Gene3D" id="3.40.50.150">
    <property type="entry name" value="Vaccinia Virus protein VP39"/>
    <property type="match status" value="1"/>
</dbReference>
<protein>
    <recommendedName>
        <fullName evidence="7">Leucine carboxyl methyltransferase 1</fullName>
        <ecNumber evidence="7">2.1.1.233</ecNumber>
    </recommendedName>
</protein>
<dbReference type="GO" id="GO:0018423">
    <property type="term" value="F:protein C-terminal leucine carboxyl O-methyltransferase activity"/>
    <property type="evidence" value="ECO:0007669"/>
    <property type="project" value="UniProtKB-EC"/>
</dbReference>
<accession>A0A8W8J012</accession>
<evidence type="ECO:0000256" key="8">
    <source>
        <dbReference type="PIRSR" id="PIRSR016305-1"/>
    </source>
</evidence>
<evidence type="ECO:0000256" key="3">
    <source>
        <dbReference type="ARBA" id="ARBA00010703"/>
    </source>
</evidence>
<keyword evidence="10" id="KW-1185">Reference proteome</keyword>
<proteinExistence type="inferred from homology"/>
<dbReference type="FunFam" id="3.40.50.150:FF:000092">
    <property type="entry name" value="Leucine carboxyl methyltransferase 1"/>
    <property type="match status" value="1"/>
</dbReference>
<evidence type="ECO:0000313" key="10">
    <source>
        <dbReference type="Proteomes" id="UP000005408"/>
    </source>
</evidence>
<dbReference type="GO" id="GO:0005829">
    <property type="term" value="C:cytosol"/>
    <property type="evidence" value="ECO:0007669"/>
    <property type="project" value="TreeGrafter"/>
</dbReference>
<dbReference type="GeneID" id="105343554"/>
<evidence type="ECO:0000256" key="6">
    <source>
        <dbReference type="ARBA" id="ARBA00022691"/>
    </source>
</evidence>
<keyword evidence="5 7" id="KW-0808">Transferase</keyword>
<dbReference type="AlphaFoldDB" id="A0A8W8J012"/>
<dbReference type="Proteomes" id="UP000005408">
    <property type="component" value="Unassembled WGS sequence"/>
</dbReference>
<dbReference type="GO" id="GO:0009966">
    <property type="term" value="P:regulation of signal transduction"/>
    <property type="evidence" value="ECO:0007669"/>
    <property type="project" value="UniProtKB-ARBA"/>
</dbReference>
<evidence type="ECO:0000256" key="4">
    <source>
        <dbReference type="ARBA" id="ARBA00022603"/>
    </source>
</evidence>
<dbReference type="GO" id="GO:0032259">
    <property type="term" value="P:methylation"/>
    <property type="evidence" value="ECO:0007669"/>
    <property type="project" value="UniProtKB-KW"/>
</dbReference>
<dbReference type="InterPro" id="IPR029063">
    <property type="entry name" value="SAM-dependent_MTases_sf"/>
</dbReference>
<dbReference type="PANTHER" id="PTHR13600:SF33">
    <property type="entry name" value="LEUCINE CARBOXYL METHYLTRANSFERASE 1"/>
    <property type="match status" value="1"/>
</dbReference>
<comment type="similarity">
    <text evidence="3 7">Belongs to the methyltransferase superfamily. LCMT family.</text>
</comment>
<sequence>MASDDGVILTNDDAAQCKRYAVEKKYWSDPYISLLTSRSSAKHAPEISRGYYARVTAMRKLLHKFLMLTDRNCQVVNLGAGSDTNYWLLKELDLFPKSFIEMDFKSVTARKVAQIKRHEVLLQTIASEDEDIRLSKSEIHGSDYHLVDADLSILSQVEKKLHESGIDKNLPTLFMAECVLVYIDNLKTKELLKWIADQFPVAMFINYEQVNMADRFGDIMIENLKSRDCFLAGVEHCKSLETQKQRFLDVGWEGADAMEMLQIYKCLPQVDVHRIERLEFMDEKELLEQLLSHYCLAWAWKDPNNLGIAALDVT</sequence>
<feature type="binding site" evidence="8">
    <location>
        <position position="54"/>
    </location>
    <ligand>
        <name>S-adenosyl-L-methionine</name>
        <dbReference type="ChEBI" id="CHEBI:59789"/>
    </ligand>
</feature>
<dbReference type="OMA" id="IIYEPIR"/>
<dbReference type="RefSeq" id="XP_034330137.1">
    <property type="nucleotide sequence ID" value="XM_034474246.2"/>
</dbReference>
<evidence type="ECO:0000256" key="1">
    <source>
        <dbReference type="ARBA" id="ARBA00000724"/>
    </source>
</evidence>
<feature type="binding site" evidence="8">
    <location>
        <begin position="150"/>
        <end position="151"/>
    </location>
    <ligand>
        <name>S-adenosyl-L-methionine</name>
        <dbReference type="ChEBI" id="CHEBI:59789"/>
    </ligand>
</feature>
<evidence type="ECO:0000256" key="2">
    <source>
        <dbReference type="ARBA" id="ARBA00003455"/>
    </source>
</evidence>
<comment type="catalytic activity">
    <reaction evidence="1 7">
        <text>[phosphatase 2A protein]-C-terminal L-leucine + S-adenosyl-L-methionine = [phosphatase 2A protein]-C-terminal L-leucine methyl ester + S-adenosyl-L-homocysteine</text>
        <dbReference type="Rhea" id="RHEA:48544"/>
        <dbReference type="Rhea" id="RHEA-COMP:12134"/>
        <dbReference type="Rhea" id="RHEA-COMP:12135"/>
        <dbReference type="ChEBI" id="CHEBI:57856"/>
        <dbReference type="ChEBI" id="CHEBI:59789"/>
        <dbReference type="ChEBI" id="CHEBI:90516"/>
        <dbReference type="ChEBI" id="CHEBI:90517"/>
        <dbReference type="EC" id="2.1.1.233"/>
    </reaction>
</comment>
<keyword evidence="4 7" id="KW-0489">Methyltransferase</keyword>
<dbReference type="EnsemblMetazoa" id="G16266.2">
    <property type="protein sequence ID" value="G16266.2:cds"/>
    <property type="gene ID" value="G16266"/>
</dbReference>
<feature type="binding site" evidence="8">
    <location>
        <position position="79"/>
    </location>
    <ligand>
        <name>S-adenosyl-L-methionine</name>
        <dbReference type="ChEBI" id="CHEBI:59789"/>
    </ligand>
</feature>
<reference evidence="9" key="1">
    <citation type="submission" date="2022-08" db="UniProtKB">
        <authorList>
            <consortium name="EnsemblMetazoa"/>
        </authorList>
    </citation>
    <scope>IDENTIFICATION</scope>
    <source>
        <strain evidence="9">05x7-T-G4-1.051#20</strain>
    </source>
</reference>
<dbReference type="SUPFAM" id="SSF53335">
    <property type="entry name" value="S-adenosyl-L-methionine-dependent methyltransferases"/>
    <property type="match status" value="1"/>
</dbReference>
<evidence type="ECO:0000256" key="5">
    <source>
        <dbReference type="ARBA" id="ARBA00022679"/>
    </source>
</evidence>
<dbReference type="EnsemblMetazoa" id="G16266.3">
    <property type="protein sequence ID" value="G16266.3:cds"/>
    <property type="gene ID" value="G16266"/>
</dbReference>
<evidence type="ECO:0000256" key="7">
    <source>
        <dbReference type="PIRNR" id="PIRNR016305"/>
    </source>
</evidence>
<dbReference type="EC" id="2.1.1.233" evidence="7"/>
<dbReference type="Pfam" id="PF04072">
    <property type="entry name" value="LCM"/>
    <property type="match status" value="1"/>
</dbReference>